<evidence type="ECO:0000256" key="4">
    <source>
        <dbReference type="ARBA" id="ARBA00023008"/>
    </source>
</evidence>
<keyword evidence="3" id="KW-0862">Zinc</keyword>
<keyword evidence="5" id="KW-0805">Transcription regulation</keyword>
<dbReference type="GeneID" id="13882181"/>
<dbReference type="InterPro" id="IPR036395">
    <property type="entry name" value="Cu_fist_DNA-bd_dom_sf"/>
</dbReference>
<comment type="subcellular location">
    <subcellularLocation>
        <location evidence="1">Nucleus</location>
    </subcellularLocation>
</comment>
<keyword evidence="10" id="KW-1185">Reference proteome</keyword>
<sequence length="382" mass="43065">MIIYNGEKYACASCIRGHRSSICRHTKRMLVKVRTRGRPSPVDIRDVIMVDTNSQVKKDTTDEKDIATCKDMNAQPIIFVRAKQTEKATLVDGKLNIIIQNKNEKETGKEKVIDVNNIKCISENEFLKRHSNYTKNVSENATICALNEKGESKCCSANKENVLSDSINFADLTPLDSQTFSSMSSSNSSSDTDILSDIFDPDKSSFDILTHKGIYLSTDCTCEDEKCQCLNCLIHRNEDEITSFIQQSGIPLTNLGSPKRDAENIPESCTIASCSCTPQDCLCDSCTTHPAEIIPFEKFFFKGLLNINLRKKTIIKYKGKLIPSAYWWNLLHDQVSQMTEQSLENLNILERFDEIVESNNVQLLNSDMNEFPLDDLGGFYVI</sequence>
<name>H2AMQ3_KAZAF</name>
<evidence type="ECO:0000256" key="1">
    <source>
        <dbReference type="ARBA" id="ARBA00004123"/>
    </source>
</evidence>
<gene>
    <name evidence="9" type="primary">KAFR0A02150</name>
    <name evidence="9" type="ORF">KAFR_0A02150</name>
</gene>
<dbReference type="GO" id="GO:0006878">
    <property type="term" value="P:intracellular copper ion homeostasis"/>
    <property type="evidence" value="ECO:0007669"/>
    <property type="project" value="EnsemblFungi"/>
</dbReference>
<evidence type="ECO:0000256" key="5">
    <source>
        <dbReference type="ARBA" id="ARBA00023015"/>
    </source>
</evidence>
<dbReference type="eggNOG" id="ENOG502QQ0T">
    <property type="taxonomic scope" value="Eukaryota"/>
</dbReference>
<organism evidence="9 10">
    <name type="scientific">Kazachstania africana (strain ATCC 22294 / BCRC 22015 / CBS 2517 / CECT 1963 / NBRC 1671 / NRRL Y-8276)</name>
    <name type="common">Yeast</name>
    <name type="synonym">Kluyveromyces africanus</name>
    <dbReference type="NCBI Taxonomy" id="1071382"/>
    <lineage>
        <taxon>Eukaryota</taxon>
        <taxon>Fungi</taxon>
        <taxon>Dikarya</taxon>
        <taxon>Ascomycota</taxon>
        <taxon>Saccharomycotina</taxon>
        <taxon>Saccharomycetes</taxon>
        <taxon>Saccharomycetales</taxon>
        <taxon>Saccharomycetaceae</taxon>
        <taxon>Kazachstania</taxon>
    </lineage>
</organism>
<dbReference type="InParanoid" id="H2AMQ3"/>
<dbReference type="InterPro" id="IPR001083">
    <property type="entry name" value="Cu_fist_DNA-bd_dom"/>
</dbReference>
<evidence type="ECO:0000256" key="3">
    <source>
        <dbReference type="ARBA" id="ARBA00022833"/>
    </source>
</evidence>
<dbReference type="FunFam" id="3.90.430.10:FF:000001">
    <property type="entry name" value="Copper fist DNA-binding protein"/>
    <property type="match status" value="1"/>
</dbReference>
<keyword evidence="4" id="KW-0186">Copper</keyword>
<dbReference type="FunCoup" id="H2AMQ3">
    <property type="interactions" value="516"/>
</dbReference>
<dbReference type="GO" id="GO:0005634">
    <property type="term" value="C:nucleus"/>
    <property type="evidence" value="ECO:0007669"/>
    <property type="project" value="UniProtKB-SubCell"/>
</dbReference>
<evidence type="ECO:0000259" key="8">
    <source>
        <dbReference type="PROSITE" id="PS50073"/>
    </source>
</evidence>
<dbReference type="STRING" id="1071382.H2AMQ3"/>
<keyword evidence="6" id="KW-0804">Transcription</keyword>
<dbReference type="GO" id="GO:0001228">
    <property type="term" value="F:DNA-binding transcription activator activity, RNA polymerase II-specific"/>
    <property type="evidence" value="ECO:0007669"/>
    <property type="project" value="EnsemblFungi"/>
</dbReference>
<dbReference type="SUPFAM" id="SSF57879">
    <property type="entry name" value="Zinc domain conserved in yeast copper-regulated transcription factors"/>
    <property type="match status" value="1"/>
</dbReference>
<dbReference type="GO" id="GO:0000978">
    <property type="term" value="F:RNA polymerase II cis-regulatory region sequence-specific DNA binding"/>
    <property type="evidence" value="ECO:0007669"/>
    <property type="project" value="TreeGrafter"/>
</dbReference>
<dbReference type="PROSITE" id="PS50073">
    <property type="entry name" value="COPPER_FIST_2"/>
    <property type="match status" value="1"/>
</dbReference>
<dbReference type="Gene3D" id="3.90.430.10">
    <property type="entry name" value="Copper fist DNA-binding domain"/>
    <property type="match status" value="1"/>
</dbReference>
<dbReference type="GO" id="GO:0045732">
    <property type="term" value="P:positive regulation of protein catabolic process"/>
    <property type="evidence" value="ECO:0007669"/>
    <property type="project" value="EnsemblFungi"/>
</dbReference>
<dbReference type="RefSeq" id="XP_003954788.1">
    <property type="nucleotide sequence ID" value="XM_003954739.1"/>
</dbReference>
<dbReference type="GO" id="GO:0005507">
    <property type="term" value="F:copper ion binding"/>
    <property type="evidence" value="ECO:0007669"/>
    <property type="project" value="InterPro"/>
</dbReference>
<dbReference type="KEGG" id="kaf:KAFR_0A02150"/>
<dbReference type="OrthoDB" id="5600085at2759"/>
<evidence type="ECO:0000256" key="7">
    <source>
        <dbReference type="ARBA" id="ARBA00023242"/>
    </source>
</evidence>
<dbReference type="PRINTS" id="PR00617">
    <property type="entry name" value="COPPERFIST"/>
</dbReference>
<evidence type="ECO:0000256" key="6">
    <source>
        <dbReference type="ARBA" id="ARBA00023163"/>
    </source>
</evidence>
<dbReference type="SMART" id="SM01090">
    <property type="entry name" value="Copper-fist"/>
    <property type="match status" value="1"/>
</dbReference>
<keyword evidence="7" id="KW-0539">Nucleus</keyword>
<dbReference type="HOGENOM" id="CLU_034774_0_0_1"/>
<keyword evidence="2" id="KW-0479">Metal-binding</keyword>
<dbReference type="Proteomes" id="UP000005220">
    <property type="component" value="Chromosome 1"/>
</dbReference>
<reference evidence="9 10" key="1">
    <citation type="journal article" date="2011" name="Proc. Natl. Acad. Sci. U.S.A.">
        <title>Evolutionary erosion of yeast sex chromosomes by mating-type switching accidents.</title>
        <authorList>
            <person name="Gordon J.L."/>
            <person name="Armisen D."/>
            <person name="Proux-Wera E."/>
            <person name="Oheigeartaigh S.S."/>
            <person name="Byrne K.P."/>
            <person name="Wolfe K.H."/>
        </authorList>
    </citation>
    <scope>NUCLEOTIDE SEQUENCE [LARGE SCALE GENOMIC DNA]</scope>
    <source>
        <strain evidence="10">ATCC 22294 / BCRC 22015 / CBS 2517 / CECT 1963 / NBRC 1671 / NRRL Y-8276</strain>
    </source>
</reference>
<dbReference type="GO" id="GO:0006879">
    <property type="term" value="P:intracellular iron ion homeostasis"/>
    <property type="evidence" value="ECO:0007669"/>
    <property type="project" value="TreeGrafter"/>
</dbReference>
<dbReference type="Pfam" id="PF00649">
    <property type="entry name" value="Copper-fist"/>
    <property type="match status" value="1"/>
</dbReference>
<evidence type="ECO:0000313" key="10">
    <source>
        <dbReference type="Proteomes" id="UP000005220"/>
    </source>
</evidence>
<dbReference type="InterPro" id="IPR051763">
    <property type="entry name" value="Copper_Homeo_Regul"/>
</dbReference>
<accession>H2AMQ3</accession>
<dbReference type="AlphaFoldDB" id="H2AMQ3"/>
<protein>
    <recommendedName>
        <fullName evidence="8">Copper-fist domain-containing protein</fullName>
    </recommendedName>
</protein>
<proteinExistence type="predicted"/>
<dbReference type="EMBL" id="HE650821">
    <property type="protein sequence ID" value="CCF55653.1"/>
    <property type="molecule type" value="Genomic_DNA"/>
</dbReference>
<evidence type="ECO:0000256" key="2">
    <source>
        <dbReference type="ARBA" id="ARBA00022723"/>
    </source>
</evidence>
<dbReference type="SMART" id="SM00412">
    <property type="entry name" value="Cu_FIST"/>
    <property type="match status" value="1"/>
</dbReference>
<dbReference type="PANTHER" id="PTHR28088">
    <property type="entry name" value="TRANSCRIPTIONAL ACTIVATOR HAA1-RELATED"/>
    <property type="match status" value="1"/>
</dbReference>
<dbReference type="PANTHER" id="PTHR28088:SF7">
    <property type="entry name" value="METAL-BINDING ACTIVATOR 1"/>
    <property type="match status" value="1"/>
</dbReference>
<evidence type="ECO:0000313" key="9">
    <source>
        <dbReference type="EMBL" id="CCF55653.1"/>
    </source>
</evidence>
<feature type="domain" description="Copper-fist" evidence="8">
    <location>
        <begin position="1"/>
        <end position="40"/>
    </location>
</feature>